<evidence type="ECO:0000313" key="1">
    <source>
        <dbReference type="EMBL" id="OUP56888.1"/>
    </source>
</evidence>
<dbReference type="EMBL" id="NFKL01000016">
    <property type="protein sequence ID" value="OUP56888.1"/>
    <property type="molecule type" value="Genomic_DNA"/>
</dbReference>
<dbReference type="RefSeq" id="WP_087415440.1">
    <property type="nucleotide sequence ID" value="NZ_NFKL01000016.1"/>
</dbReference>
<name>A0A1Y4LJK7_9FIRM</name>
<protein>
    <recommendedName>
        <fullName evidence="3">Ethanolamine utilization protein</fullName>
    </recommendedName>
</protein>
<dbReference type="AlphaFoldDB" id="A0A1Y4LJK7"/>
<accession>A0A1Y4LJK7</accession>
<sequence length="249" mass="26907">MDFNQLVEEIVARVAAKIEAESSAPVAAPVDSGKPKLLILTQEHGTLCHQMLESPRLAEYYQTECALLQDYQCALESYEAVILFGLDLELMGRLSGGLCETPASRLAQKALLLGKKVFVPQETVELLKYADSAPAAYYQHLYGQLTLLQQAGMTICPLGNLEEAILSGECAPAVKPPAPVEVIQVPTAAPAAPAASGDCARIDKRIVTERDVGAVYKRGMTTVYVCQKAIITDLAREYAQARGVEIVRD</sequence>
<dbReference type="STRING" id="501571.GCA_900143195_01140"/>
<evidence type="ECO:0008006" key="3">
    <source>
        <dbReference type="Google" id="ProtNLM"/>
    </source>
</evidence>
<dbReference type="Proteomes" id="UP000195326">
    <property type="component" value="Unassembled WGS sequence"/>
</dbReference>
<comment type="caution">
    <text evidence="1">The sequence shown here is derived from an EMBL/GenBank/DDBJ whole genome shotgun (WGS) entry which is preliminary data.</text>
</comment>
<evidence type="ECO:0000313" key="2">
    <source>
        <dbReference type="Proteomes" id="UP000195326"/>
    </source>
</evidence>
<organism evidence="1 2">
    <name type="scientific">Butyricicoccus pullicaecorum</name>
    <dbReference type="NCBI Taxonomy" id="501571"/>
    <lineage>
        <taxon>Bacteria</taxon>
        <taxon>Bacillati</taxon>
        <taxon>Bacillota</taxon>
        <taxon>Clostridia</taxon>
        <taxon>Eubacteriales</taxon>
        <taxon>Butyricicoccaceae</taxon>
        <taxon>Butyricicoccus</taxon>
    </lineage>
</organism>
<reference evidence="2" key="1">
    <citation type="submission" date="2017-04" db="EMBL/GenBank/DDBJ databases">
        <title>Function of individual gut microbiota members based on whole genome sequencing of pure cultures obtained from chicken caecum.</title>
        <authorList>
            <person name="Medvecky M."/>
            <person name="Cejkova D."/>
            <person name="Polansky O."/>
            <person name="Karasova D."/>
            <person name="Kubasova T."/>
            <person name="Cizek A."/>
            <person name="Rychlik I."/>
        </authorList>
    </citation>
    <scope>NUCLEOTIDE SEQUENCE [LARGE SCALE GENOMIC DNA]</scope>
    <source>
        <strain evidence="2">An179</strain>
    </source>
</reference>
<gene>
    <name evidence="1" type="ORF">B5F15_11620</name>
</gene>
<proteinExistence type="predicted"/>